<dbReference type="Gene3D" id="3.30.497.10">
    <property type="entry name" value="Antithrombin, subunit I, domain 2"/>
    <property type="match status" value="1"/>
</dbReference>
<feature type="region of interest" description="Disordered" evidence="4">
    <location>
        <begin position="48"/>
        <end position="68"/>
    </location>
</feature>
<dbReference type="PANTHER" id="PTHR11461">
    <property type="entry name" value="SERINE PROTEASE INHIBITOR, SERPIN"/>
    <property type="match status" value="1"/>
</dbReference>
<dbReference type="InterPro" id="IPR000215">
    <property type="entry name" value="Serpin_fam"/>
</dbReference>
<comment type="similarity">
    <text evidence="3">Belongs to the serpin family.</text>
</comment>
<dbReference type="EMBL" id="AP028922">
    <property type="protein sequence ID" value="BET02777.1"/>
    <property type="molecule type" value="Genomic_DNA"/>
</dbReference>
<feature type="compositionally biased region" description="Polar residues" evidence="4">
    <location>
        <begin position="56"/>
        <end position="67"/>
    </location>
</feature>
<organism evidence="7 8">
    <name type="scientific">Nesidiocoris tenuis</name>
    <dbReference type="NCBI Taxonomy" id="355587"/>
    <lineage>
        <taxon>Eukaryota</taxon>
        <taxon>Metazoa</taxon>
        <taxon>Ecdysozoa</taxon>
        <taxon>Arthropoda</taxon>
        <taxon>Hexapoda</taxon>
        <taxon>Insecta</taxon>
        <taxon>Pterygota</taxon>
        <taxon>Neoptera</taxon>
        <taxon>Paraneoptera</taxon>
        <taxon>Hemiptera</taxon>
        <taxon>Heteroptera</taxon>
        <taxon>Panheteroptera</taxon>
        <taxon>Cimicomorpha</taxon>
        <taxon>Miridae</taxon>
        <taxon>Dicyphina</taxon>
        <taxon>Nesidiocoris</taxon>
    </lineage>
</organism>
<keyword evidence="8" id="KW-1185">Reference proteome</keyword>
<keyword evidence="1" id="KW-0646">Protease inhibitor</keyword>
<dbReference type="CDD" id="cd00172">
    <property type="entry name" value="serpin"/>
    <property type="match status" value="1"/>
</dbReference>
<name>A0ABN7BEI3_9HEMI</name>
<dbReference type="Pfam" id="PF00079">
    <property type="entry name" value="Serpin"/>
    <property type="match status" value="1"/>
</dbReference>
<feature type="chain" id="PRO_5045909293" evidence="5">
    <location>
        <begin position="18"/>
        <end position="489"/>
    </location>
</feature>
<protein>
    <submittedName>
        <fullName evidence="7">SERPIN</fullName>
    </submittedName>
</protein>
<feature type="signal peptide" evidence="5">
    <location>
        <begin position="1"/>
        <end position="17"/>
    </location>
</feature>
<keyword evidence="5" id="KW-0732">Signal</keyword>
<dbReference type="PANTHER" id="PTHR11461:SF342">
    <property type="entry name" value="SERINE PROTEASE INHIBITOR 28DC"/>
    <property type="match status" value="1"/>
</dbReference>
<feature type="domain" description="Serpin" evidence="6">
    <location>
        <begin position="115"/>
        <end position="474"/>
    </location>
</feature>
<evidence type="ECO:0000313" key="8">
    <source>
        <dbReference type="Proteomes" id="UP001307889"/>
    </source>
</evidence>
<dbReference type="SMART" id="SM00093">
    <property type="entry name" value="SERPIN"/>
    <property type="match status" value="1"/>
</dbReference>
<evidence type="ECO:0000256" key="5">
    <source>
        <dbReference type="SAM" id="SignalP"/>
    </source>
</evidence>
<proteinExistence type="inferred from homology"/>
<dbReference type="InterPro" id="IPR036186">
    <property type="entry name" value="Serpin_sf"/>
</dbReference>
<evidence type="ECO:0000256" key="2">
    <source>
        <dbReference type="ARBA" id="ARBA00022900"/>
    </source>
</evidence>
<dbReference type="Proteomes" id="UP001307889">
    <property type="component" value="Chromosome 14"/>
</dbReference>
<sequence>MKLFFLILCAPWTFCMARSSPDRIYFETDFQKEQPQPSIQAQAPNQAPDYQLYPKTPNQSQASQSSGGFVPMYPSAAPDFPRPESSSLPQAPVVPFNQLDDDVLKLSGAVNELALNMESTFSSGADALVFSPLSVAGALGLVLLGANGRTRDEIAALLGLKAGLGYDSQGTDLIQEKITSYFLRYEDTRIGGGVTHFASGVFVQKDFPVSPTYASNLFKLYLSELQLVNFKHDGMVSAMDHINNWVANRTKGHIAQVLSSPLPADTAAVFLNVLYFEGEWESPFCQICVRKSNFYVSPTETVQVDLMPNVANAYFFEDKAKGYKVLGLPYKNSNLSMFFFLSAKGPKTFLEGLHAGDILGMINRTTLQQTIYAVPKMKLETTLELNEPLKRMGVKTMFTPTADLRGIADGIWVDSVIQKVEIEVSETGTKAAASTMISTTRHGRPTVRLDRPFIFMVYHHQLSAIVFWGTVYKPTPHFKNASLPNRKHQ</sequence>
<keyword evidence="2" id="KW-0722">Serine protease inhibitor</keyword>
<gene>
    <name evidence="7" type="ORF">NTJ_15595</name>
</gene>
<evidence type="ECO:0000256" key="4">
    <source>
        <dbReference type="SAM" id="MobiDB-lite"/>
    </source>
</evidence>
<evidence type="ECO:0000256" key="1">
    <source>
        <dbReference type="ARBA" id="ARBA00022690"/>
    </source>
</evidence>
<evidence type="ECO:0000313" key="7">
    <source>
        <dbReference type="EMBL" id="BET02777.1"/>
    </source>
</evidence>
<dbReference type="Gene3D" id="2.30.39.10">
    <property type="entry name" value="Alpha-1-antitrypsin, domain 1"/>
    <property type="match status" value="1"/>
</dbReference>
<feature type="region of interest" description="Disordered" evidence="4">
    <location>
        <begin position="73"/>
        <end position="92"/>
    </location>
</feature>
<reference evidence="7 8" key="1">
    <citation type="submission" date="2023-09" db="EMBL/GenBank/DDBJ databases">
        <title>Nesidiocoris tenuis whole genome shotgun sequence.</title>
        <authorList>
            <person name="Shibata T."/>
            <person name="Shimoda M."/>
            <person name="Kobayashi T."/>
            <person name="Uehara T."/>
        </authorList>
    </citation>
    <scope>NUCLEOTIDE SEQUENCE [LARGE SCALE GENOMIC DNA]</scope>
    <source>
        <strain evidence="7 8">Japan</strain>
    </source>
</reference>
<dbReference type="InterPro" id="IPR023795">
    <property type="entry name" value="Serpin_CS"/>
</dbReference>
<dbReference type="SUPFAM" id="SSF56574">
    <property type="entry name" value="Serpins"/>
    <property type="match status" value="1"/>
</dbReference>
<dbReference type="PROSITE" id="PS00284">
    <property type="entry name" value="SERPIN"/>
    <property type="match status" value="1"/>
</dbReference>
<accession>A0ABN7BEI3</accession>
<dbReference type="InterPro" id="IPR042185">
    <property type="entry name" value="Serpin_sf_2"/>
</dbReference>
<evidence type="ECO:0000256" key="3">
    <source>
        <dbReference type="RuleBase" id="RU000411"/>
    </source>
</evidence>
<dbReference type="InterPro" id="IPR023796">
    <property type="entry name" value="Serpin_dom"/>
</dbReference>
<evidence type="ECO:0000259" key="6">
    <source>
        <dbReference type="SMART" id="SM00093"/>
    </source>
</evidence>
<dbReference type="InterPro" id="IPR042178">
    <property type="entry name" value="Serpin_sf_1"/>
</dbReference>